<proteinExistence type="predicted"/>
<keyword evidence="2" id="KW-1185">Reference proteome</keyword>
<dbReference type="InterPro" id="IPR029034">
    <property type="entry name" value="Cystine-knot_cytokine"/>
</dbReference>
<protein>
    <submittedName>
        <fullName evidence="3">Bursicon subunit alpha</fullName>
    </submittedName>
</protein>
<sequence>MRYGEGLFSLWLFGLVFLSIVITGNGQLVEVRTWQGVLPPAPPNYKFVPFGEAAGTPPTGNDGRSEVTTAMPKFWTLVPLENPTTAVTTVRSTVQTTTSTTTTTQPTTTTTPCEYYDDTDLMEKLRERGLYNAIYMATDVFTAANTFPDLGDRTFTMSNPTYDCDQTCQRQANLARRVMASKSRQSIHRPPDERLRRERFRGPRVTEPPRSWWRPNDWRHARGKRDVTRPQPRRKRSAAELVSINSGQAENILGTTIALQCDDATEESVPNTGYHLCRNCRAIRQLSDDFFPRVLNEVICAEGDCLRGDGKCRQRFLPFKILKNFGDQHCPRWREVEINIRTCCDCVIHPNSPFLKYILPPD</sequence>
<dbReference type="SUPFAM" id="SSF57501">
    <property type="entry name" value="Cystine-knot cytokines"/>
    <property type="match status" value="1"/>
</dbReference>
<keyword evidence="1" id="KW-0732">Signal</keyword>
<reference evidence="3" key="2">
    <citation type="submission" date="2020-10" db="UniProtKB">
        <authorList>
            <consortium name="WormBaseParasite"/>
        </authorList>
    </citation>
    <scope>IDENTIFICATION</scope>
</reference>
<dbReference type="Proteomes" id="UP000492821">
    <property type="component" value="Unassembled WGS sequence"/>
</dbReference>
<name>A0A7E4W015_PANRE</name>
<reference evidence="2" key="1">
    <citation type="journal article" date="2013" name="Genetics">
        <title>The draft genome and transcriptome of Panagrellus redivivus are shaped by the harsh demands of a free-living lifestyle.</title>
        <authorList>
            <person name="Srinivasan J."/>
            <person name="Dillman A.R."/>
            <person name="Macchietto M.G."/>
            <person name="Heikkinen L."/>
            <person name="Lakso M."/>
            <person name="Fracchia K.M."/>
            <person name="Antoshechkin I."/>
            <person name="Mortazavi A."/>
            <person name="Wong G."/>
            <person name="Sternberg P.W."/>
        </authorList>
    </citation>
    <scope>NUCLEOTIDE SEQUENCE [LARGE SCALE GENOMIC DNA]</scope>
    <source>
        <strain evidence="2">MT8872</strain>
    </source>
</reference>
<evidence type="ECO:0000313" key="3">
    <source>
        <dbReference type="WBParaSite" id="Pan_g5354.t1"/>
    </source>
</evidence>
<evidence type="ECO:0000313" key="2">
    <source>
        <dbReference type="Proteomes" id="UP000492821"/>
    </source>
</evidence>
<dbReference type="WBParaSite" id="Pan_g5354.t1">
    <property type="protein sequence ID" value="Pan_g5354.t1"/>
    <property type="gene ID" value="Pan_g5354"/>
</dbReference>
<feature type="chain" id="PRO_5028982359" evidence="1">
    <location>
        <begin position="27"/>
        <end position="362"/>
    </location>
</feature>
<evidence type="ECO:0000256" key="1">
    <source>
        <dbReference type="SAM" id="SignalP"/>
    </source>
</evidence>
<accession>A0A7E4W015</accession>
<dbReference type="PANTHER" id="PTHR33995:SF7">
    <property type="entry name" value="BURSICON SUBUNIT ALPHA-RELATED"/>
    <property type="match status" value="1"/>
</dbReference>
<dbReference type="AlphaFoldDB" id="A0A7E4W015"/>
<organism evidence="2 3">
    <name type="scientific">Panagrellus redivivus</name>
    <name type="common">Microworm</name>
    <dbReference type="NCBI Taxonomy" id="6233"/>
    <lineage>
        <taxon>Eukaryota</taxon>
        <taxon>Metazoa</taxon>
        <taxon>Ecdysozoa</taxon>
        <taxon>Nematoda</taxon>
        <taxon>Chromadorea</taxon>
        <taxon>Rhabditida</taxon>
        <taxon>Tylenchina</taxon>
        <taxon>Panagrolaimomorpha</taxon>
        <taxon>Panagrolaimoidea</taxon>
        <taxon>Panagrolaimidae</taxon>
        <taxon>Panagrellus</taxon>
    </lineage>
</organism>
<feature type="signal peptide" evidence="1">
    <location>
        <begin position="1"/>
        <end position="26"/>
    </location>
</feature>
<dbReference type="PANTHER" id="PTHR33995">
    <property type="entry name" value="PROTEIN CBG18546"/>
    <property type="match status" value="1"/>
</dbReference>